<evidence type="ECO:0000256" key="1">
    <source>
        <dbReference type="SAM" id="MobiDB-lite"/>
    </source>
</evidence>
<sequence>PPVSQSPPWQELVIQRCPALERIEQPSKKRDYISPPREGIASPNDKKGKVVDRAEPQRHSPQGLTMMTRQGQSTSRGYQANHYSCSPSPVHHEESPARNYQESDEDDPRCPLTRDILRAPIPKGFERPPTLSAYDGLTDPDDQIASINATMDFLTVSGAIRCRLFPTTLRKGAMAWYHSLAPQSVSSWRDLADQFCRHFTGSQKQPKTEPVLAQNNLQIL</sequence>
<evidence type="ECO:0000313" key="3">
    <source>
        <dbReference type="EMBL" id="PNX85795.1"/>
    </source>
</evidence>
<comment type="caution">
    <text evidence="3">The sequence shown here is derived from an EMBL/GenBank/DDBJ whole genome shotgun (WGS) entry which is preliminary data.</text>
</comment>
<feature type="compositionally biased region" description="Basic and acidic residues" evidence="1">
    <location>
        <begin position="19"/>
        <end position="32"/>
    </location>
</feature>
<dbReference type="Proteomes" id="UP000236291">
    <property type="component" value="Unassembled WGS sequence"/>
</dbReference>
<protein>
    <recommendedName>
        <fullName evidence="2">Retrotransposon gag domain-containing protein</fullName>
    </recommendedName>
</protein>
<dbReference type="EMBL" id="ASHM01049616">
    <property type="protein sequence ID" value="PNX85795.1"/>
    <property type="molecule type" value="Genomic_DNA"/>
</dbReference>
<feature type="compositionally biased region" description="Polar residues" evidence="1">
    <location>
        <begin position="59"/>
        <end position="87"/>
    </location>
</feature>
<feature type="non-terminal residue" evidence="3">
    <location>
        <position position="1"/>
    </location>
</feature>
<reference evidence="3 4" key="1">
    <citation type="journal article" date="2014" name="Am. J. Bot.">
        <title>Genome assembly and annotation for red clover (Trifolium pratense; Fabaceae).</title>
        <authorList>
            <person name="Istvanek J."/>
            <person name="Jaros M."/>
            <person name="Krenek A."/>
            <person name="Repkova J."/>
        </authorList>
    </citation>
    <scope>NUCLEOTIDE SEQUENCE [LARGE SCALE GENOMIC DNA]</scope>
    <source>
        <strain evidence="4">cv. Tatra</strain>
        <tissue evidence="3">Young leaves</tissue>
    </source>
</reference>
<feature type="region of interest" description="Disordered" evidence="1">
    <location>
        <begin position="19"/>
        <end position="112"/>
    </location>
</feature>
<feature type="compositionally biased region" description="Basic and acidic residues" evidence="1">
    <location>
        <begin position="44"/>
        <end position="58"/>
    </location>
</feature>
<reference evidence="3 4" key="2">
    <citation type="journal article" date="2017" name="Front. Plant Sci.">
        <title>Gene Classification and Mining of Molecular Markers Useful in Red Clover (Trifolium pratense) Breeding.</title>
        <authorList>
            <person name="Istvanek J."/>
            <person name="Dluhosova J."/>
            <person name="Dluhos P."/>
            <person name="Patkova L."/>
            <person name="Nedelnik J."/>
            <person name="Repkova J."/>
        </authorList>
    </citation>
    <scope>NUCLEOTIDE SEQUENCE [LARGE SCALE GENOMIC DNA]</scope>
    <source>
        <strain evidence="4">cv. Tatra</strain>
        <tissue evidence="3">Young leaves</tissue>
    </source>
</reference>
<dbReference type="InterPro" id="IPR005162">
    <property type="entry name" value="Retrotrans_gag_dom"/>
</dbReference>
<evidence type="ECO:0000259" key="2">
    <source>
        <dbReference type="Pfam" id="PF03732"/>
    </source>
</evidence>
<accession>A0A2K3M4S3</accession>
<evidence type="ECO:0000313" key="4">
    <source>
        <dbReference type="Proteomes" id="UP000236291"/>
    </source>
</evidence>
<gene>
    <name evidence="3" type="ORF">L195_g041869</name>
</gene>
<proteinExistence type="predicted"/>
<feature type="non-terminal residue" evidence="3">
    <location>
        <position position="220"/>
    </location>
</feature>
<dbReference type="Pfam" id="PF03732">
    <property type="entry name" value="Retrotrans_gag"/>
    <property type="match status" value="1"/>
</dbReference>
<name>A0A2K3M4S3_TRIPR</name>
<dbReference type="AlphaFoldDB" id="A0A2K3M4S3"/>
<dbReference type="STRING" id="57577.A0A2K3M4S3"/>
<feature type="domain" description="Retrotransposon gag" evidence="2">
    <location>
        <begin position="163"/>
        <end position="209"/>
    </location>
</feature>
<dbReference type="PANTHER" id="PTHR33223:SF10">
    <property type="entry name" value="AMINOTRANSFERASE-LIKE PLANT MOBILE DOMAIN-CONTAINING PROTEIN"/>
    <property type="match status" value="1"/>
</dbReference>
<organism evidence="3 4">
    <name type="scientific">Trifolium pratense</name>
    <name type="common">Red clover</name>
    <dbReference type="NCBI Taxonomy" id="57577"/>
    <lineage>
        <taxon>Eukaryota</taxon>
        <taxon>Viridiplantae</taxon>
        <taxon>Streptophyta</taxon>
        <taxon>Embryophyta</taxon>
        <taxon>Tracheophyta</taxon>
        <taxon>Spermatophyta</taxon>
        <taxon>Magnoliopsida</taxon>
        <taxon>eudicotyledons</taxon>
        <taxon>Gunneridae</taxon>
        <taxon>Pentapetalae</taxon>
        <taxon>rosids</taxon>
        <taxon>fabids</taxon>
        <taxon>Fabales</taxon>
        <taxon>Fabaceae</taxon>
        <taxon>Papilionoideae</taxon>
        <taxon>50 kb inversion clade</taxon>
        <taxon>NPAAA clade</taxon>
        <taxon>Hologalegina</taxon>
        <taxon>IRL clade</taxon>
        <taxon>Trifolieae</taxon>
        <taxon>Trifolium</taxon>
    </lineage>
</organism>
<dbReference type="PANTHER" id="PTHR33223">
    <property type="entry name" value="CCHC-TYPE DOMAIN-CONTAINING PROTEIN"/>
    <property type="match status" value="1"/>
</dbReference>